<comment type="caution">
    <text evidence="1">The sequence shown here is derived from an EMBL/GenBank/DDBJ whole genome shotgun (WGS) entry which is preliminary data.</text>
</comment>
<protein>
    <recommendedName>
        <fullName evidence="3">F-box protein</fullName>
    </recommendedName>
</protein>
<dbReference type="EMBL" id="JARKIF010000002">
    <property type="protein sequence ID" value="KAJ7647910.1"/>
    <property type="molecule type" value="Genomic_DNA"/>
</dbReference>
<dbReference type="AlphaFoldDB" id="A0AAD7CGA2"/>
<evidence type="ECO:0008006" key="3">
    <source>
        <dbReference type="Google" id="ProtNLM"/>
    </source>
</evidence>
<evidence type="ECO:0000313" key="2">
    <source>
        <dbReference type="Proteomes" id="UP001221142"/>
    </source>
</evidence>
<keyword evidence="2" id="KW-1185">Reference proteome</keyword>
<proteinExistence type="predicted"/>
<dbReference type="InterPro" id="IPR032675">
    <property type="entry name" value="LRR_dom_sf"/>
</dbReference>
<organism evidence="1 2">
    <name type="scientific">Roridomyces roridus</name>
    <dbReference type="NCBI Taxonomy" id="1738132"/>
    <lineage>
        <taxon>Eukaryota</taxon>
        <taxon>Fungi</taxon>
        <taxon>Dikarya</taxon>
        <taxon>Basidiomycota</taxon>
        <taxon>Agaricomycotina</taxon>
        <taxon>Agaricomycetes</taxon>
        <taxon>Agaricomycetidae</taxon>
        <taxon>Agaricales</taxon>
        <taxon>Marasmiineae</taxon>
        <taxon>Mycenaceae</taxon>
        <taxon>Roridomyces</taxon>
    </lineage>
</organism>
<name>A0AAD7CGA2_9AGAR</name>
<dbReference type="Gene3D" id="3.80.10.10">
    <property type="entry name" value="Ribonuclease Inhibitor"/>
    <property type="match status" value="1"/>
</dbReference>
<reference evidence="1" key="1">
    <citation type="submission" date="2023-03" db="EMBL/GenBank/DDBJ databases">
        <title>Massive genome expansion in bonnet fungi (Mycena s.s.) driven by repeated elements and novel gene families across ecological guilds.</title>
        <authorList>
            <consortium name="Lawrence Berkeley National Laboratory"/>
            <person name="Harder C.B."/>
            <person name="Miyauchi S."/>
            <person name="Viragh M."/>
            <person name="Kuo A."/>
            <person name="Thoen E."/>
            <person name="Andreopoulos B."/>
            <person name="Lu D."/>
            <person name="Skrede I."/>
            <person name="Drula E."/>
            <person name="Henrissat B."/>
            <person name="Morin E."/>
            <person name="Kohler A."/>
            <person name="Barry K."/>
            <person name="LaButti K."/>
            <person name="Morin E."/>
            <person name="Salamov A."/>
            <person name="Lipzen A."/>
            <person name="Mereny Z."/>
            <person name="Hegedus B."/>
            <person name="Baldrian P."/>
            <person name="Stursova M."/>
            <person name="Weitz H."/>
            <person name="Taylor A."/>
            <person name="Grigoriev I.V."/>
            <person name="Nagy L.G."/>
            <person name="Martin F."/>
            <person name="Kauserud H."/>
        </authorList>
    </citation>
    <scope>NUCLEOTIDE SEQUENCE</scope>
    <source>
        <strain evidence="1">9284</strain>
    </source>
</reference>
<evidence type="ECO:0000313" key="1">
    <source>
        <dbReference type="EMBL" id="KAJ7647910.1"/>
    </source>
</evidence>
<sequence length="507" mass="57437">MNRCLRIPELLDGIVSHLEPDSHGGTLAALAQAARLFHDPALNVLWRSQKSLVNILRCLPRDLLEEQTVNLRFLRPIVESDWERPRSYAERIKDFHSVDYNTDWPRQDDFFYSDIYPSLHLENGLVLPNLTRLHWSRRDEGFPRICLFFGPKITSIHINFRVKPSWANVSVLHLLSLKCPKLEDVFIDMNDEVNEDEAKPLTFISHFIMGLSNRIQSLTVGIPDMSALLHIAQLPSLRQLGAHGLSVSLSTLTPNGGLFVSLRELTIRGSSMDSVSNFVKLCSDSTLESLWVDASLYSPPRTMQSLFTIIADDHRTSLTKLTVWNDECDMGGHVASADDLFTIATLRPTLLLSNLSEFRIMSMHEYNFDDWDISRMARAWRHIRVLEFSSEHRGTNAQTTLGALQILARHCPHLEELTMEFTSDVVPSIEGTPAPNHPLTALDVKSSVISSPTLLVARFISGIFPNLKYLATEYKSEFAQQWKEVKMAIPVLVQVRQEGARWAQSGT</sequence>
<accession>A0AAD7CGA2</accession>
<dbReference type="SUPFAM" id="SSF52047">
    <property type="entry name" value="RNI-like"/>
    <property type="match status" value="1"/>
</dbReference>
<dbReference type="Proteomes" id="UP001221142">
    <property type="component" value="Unassembled WGS sequence"/>
</dbReference>
<gene>
    <name evidence="1" type="ORF">FB45DRAFT_1052316</name>
</gene>